<evidence type="ECO:0000256" key="3">
    <source>
        <dbReference type="ARBA" id="ARBA00022833"/>
    </source>
</evidence>
<dbReference type="InterPro" id="IPR001841">
    <property type="entry name" value="Znf_RING"/>
</dbReference>
<evidence type="ECO:0000256" key="1">
    <source>
        <dbReference type="ARBA" id="ARBA00022723"/>
    </source>
</evidence>
<dbReference type="SMART" id="SM00184">
    <property type="entry name" value="RING"/>
    <property type="match status" value="4"/>
</dbReference>
<organism evidence="6 7">
    <name type="scientific">Triplophysa rosa</name>
    <name type="common">Cave loach</name>
    <dbReference type="NCBI Taxonomy" id="992332"/>
    <lineage>
        <taxon>Eukaryota</taxon>
        <taxon>Metazoa</taxon>
        <taxon>Chordata</taxon>
        <taxon>Craniata</taxon>
        <taxon>Vertebrata</taxon>
        <taxon>Euteleostomi</taxon>
        <taxon>Actinopterygii</taxon>
        <taxon>Neopterygii</taxon>
        <taxon>Teleostei</taxon>
        <taxon>Ostariophysi</taxon>
        <taxon>Cypriniformes</taxon>
        <taxon>Nemacheilidae</taxon>
        <taxon>Triplophysa</taxon>
    </lineage>
</organism>
<dbReference type="EMBL" id="JAFHDT010000001">
    <property type="protein sequence ID" value="KAI7814650.1"/>
    <property type="molecule type" value="Genomic_DNA"/>
</dbReference>
<keyword evidence="3" id="KW-0862">Zinc</keyword>
<dbReference type="Gene3D" id="3.30.160.60">
    <property type="entry name" value="Classic Zinc Finger"/>
    <property type="match status" value="1"/>
</dbReference>
<dbReference type="PANTHER" id="PTHR25465:SF32">
    <property type="entry name" value="BLOODTHIRSTY-RELATED GENE FAMILY, MEMBER 16 ISOFORM X1-RELATED"/>
    <property type="match status" value="1"/>
</dbReference>
<dbReference type="GO" id="GO:0008270">
    <property type="term" value="F:zinc ion binding"/>
    <property type="evidence" value="ECO:0007669"/>
    <property type="project" value="UniProtKB-KW"/>
</dbReference>
<name>A0A9W7X4U1_TRIRA</name>
<keyword evidence="1" id="KW-0479">Metal-binding</keyword>
<feature type="non-terminal residue" evidence="6">
    <location>
        <position position="596"/>
    </location>
</feature>
<keyword evidence="2 4" id="KW-0863">Zinc-finger</keyword>
<evidence type="ECO:0000256" key="4">
    <source>
        <dbReference type="PROSITE-ProRule" id="PRU00175"/>
    </source>
</evidence>
<evidence type="ECO:0000313" key="7">
    <source>
        <dbReference type="Proteomes" id="UP001059041"/>
    </source>
</evidence>
<dbReference type="InterPro" id="IPR013083">
    <property type="entry name" value="Znf_RING/FYVE/PHD"/>
</dbReference>
<dbReference type="Proteomes" id="UP001059041">
    <property type="component" value="Linkage Group LG1"/>
</dbReference>
<dbReference type="Pfam" id="PF13445">
    <property type="entry name" value="zf-RING_UBOX"/>
    <property type="match status" value="2"/>
</dbReference>
<keyword evidence="7" id="KW-1185">Reference proteome</keyword>
<accession>A0A9W7X4U1</accession>
<dbReference type="InterPro" id="IPR051051">
    <property type="entry name" value="E3_ubiq-ligase_TRIM/RNF"/>
</dbReference>
<dbReference type="InterPro" id="IPR017907">
    <property type="entry name" value="Znf_RING_CS"/>
</dbReference>
<feature type="domain" description="RING-type" evidence="5">
    <location>
        <begin position="203"/>
        <end position="242"/>
    </location>
</feature>
<comment type="caution">
    <text evidence="6">The sequence shown here is derived from an EMBL/GenBank/DDBJ whole genome shotgun (WGS) entry which is preliminary data.</text>
</comment>
<reference evidence="6" key="1">
    <citation type="submission" date="2021-02" db="EMBL/GenBank/DDBJ databases">
        <title>Comparative genomics reveals that relaxation of natural selection precedes convergent phenotypic evolution of cavefish.</title>
        <authorList>
            <person name="Peng Z."/>
        </authorList>
    </citation>
    <scope>NUCLEOTIDE SEQUENCE</scope>
    <source>
        <tissue evidence="6">Muscle</tissue>
    </source>
</reference>
<evidence type="ECO:0000256" key="2">
    <source>
        <dbReference type="ARBA" id="ARBA00022771"/>
    </source>
</evidence>
<sequence>AECLPAPPKTGRKHRRKCIDLPQFMAYCEAPDMREHLQCSVCLDVFNDPVTTPCGHNFCKTCLTACWEHSQEYRCPYCKGTFIQRPDLKFNVALKAIVQLFEKNPEGLSTAGEPLSDELQCSICLDVLDNPVTTPCGHSFCKTCLTACWEHSQVYRCPYCKGTFIQRPDLKFNVALKVIVQLFEKNPEGLSTAGEPLSDELQCSICLDVLDNPVTTPCGHSFCKTCLKKCWDISQNCTCPVCIETFNKRPDLKCNTGLKAIVEVFEKNSGYKREKVMMEYSPPLEREDQEETLGKTSVMASSSDILIKDLQCCVGPDLFNNPLTACAYGHNFKTCLLEISQDCDCPCCKENISGMLDLREMVQYWPQSEICRCQSSEAKPGLHDIKQVIMIELSENINRNICKKHEAILELICRGRADNEKHKRNLELFSKDFQTSVYLFCTEGDHRTHNTLPVDSAEMKTHTRVQHIIQDTMKKIKEIKHSVEPSKGVEEKMAECLPAPPTTGRKSRRESIDIPPLMASCEAPAMHEHLQFSVCLDVFNDPVTTPYGHNLCKTCLTVCWEHSQEYRCPSFIQRPDLKFNVVLKAIVHLFKKNPEG</sequence>
<dbReference type="PROSITE" id="PS00518">
    <property type="entry name" value="ZF_RING_1"/>
    <property type="match status" value="3"/>
</dbReference>
<feature type="domain" description="RING-type" evidence="5">
    <location>
        <begin position="39"/>
        <end position="79"/>
    </location>
</feature>
<dbReference type="AlphaFoldDB" id="A0A9W7X4U1"/>
<dbReference type="Pfam" id="PF00097">
    <property type="entry name" value="zf-C3HC4"/>
    <property type="match status" value="2"/>
</dbReference>
<evidence type="ECO:0000259" key="5">
    <source>
        <dbReference type="PROSITE" id="PS50089"/>
    </source>
</evidence>
<evidence type="ECO:0000313" key="6">
    <source>
        <dbReference type="EMBL" id="KAI7814650.1"/>
    </source>
</evidence>
<feature type="domain" description="RING-type" evidence="5">
    <location>
        <begin position="121"/>
        <end position="161"/>
    </location>
</feature>
<dbReference type="Gene3D" id="3.30.40.10">
    <property type="entry name" value="Zinc/RING finger domain, C3HC4 (zinc finger)"/>
    <property type="match status" value="4"/>
</dbReference>
<dbReference type="PROSITE" id="PS50089">
    <property type="entry name" value="ZF_RING_2"/>
    <property type="match status" value="3"/>
</dbReference>
<dbReference type="SUPFAM" id="SSF57850">
    <property type="entry name" value="RING/U-box"/>
    <property type="match status" value="4"/>
</dbReference>
<protein>
    <recommendedName>
        <fullName evidence="5">RING-type domain-containing protein</fullName>
    </recommendedName>
</protein>
<feature type="non-terminal residue" evidence="6">
    <location>
        <position position="1"/>
    </location>
</feature>
<gene>
    <name evidence="6" type="ORF">IRJ41_023077</name>
</gene>
<dbReference type="InterPro" id="IPR018957">
    <property type="entry name" value="Znf_C3HC4_RING-type"/>
</dbReference>
<dbReference type="PANTHER" id="PTHR25465">
    <property type="entry name" value="B-BOX DOMAIN CONTAINING"/>
    <property type="match status" value="1"/>
</dbReference>
<dbReference type="InterPro" id="IPR027370">
    <property type="entry name" value="Znf-RING_euk"/>
</dbReference>
<proteinExistence type="predicted"/>